<dbReference type="Proteomes" id="UP001596028">
    <property type="component" value="Unassembled WGS sequence"/>
</dbReference>
<comment type="caution">
    <text evidence="2">The sequence shown here is derived from an EMBL/GenBank/DDBJ whole genome shotgun (WGS) entry which is preliminary data.</text>
</comment>
<dbReference type="PANTHER" id="PTHR33886">
    <property type="entry name" value="UNSATURATED RHAMNOGALACTURONAN HYDROLASE (EUROFUNG)"/>
    <property type="match status" value="1"/>
</dbReference>
<dbReference type="EMBL" id="JBHSEP010000014">
    <property type="protein sequence ID" value="MFC4600143.1"/>
    <property type="molecule type" value="Genomic_DNA"/>
</dbReference>
<keyword evidence="3" id="KW-1185">Reference proteome</keyword>
<dbReference type="InterPro" id="IPR010905">
    <property type="entry name" value="Glyco_hydro_88"/>
</dbReference>
<dbReference type="InterPro" id="IPR008928">
    <property type="entry name" value="6-hairpin_glycosidase_sf"/>
</dbReference>
<dbReference type="InterPro" id="IPR052043">
    <property type="entry name" value="PolySaccharide_Degr_Enz"/>
</dbReference>
<accession>A0ABV9FGF0</accession>
<name>A0ABV9FGF0_9BACL</name>
<dbReference type="PANTHER" id="PTHR33886:SF8">
    <property type="entry name" value="UNSATURATED RHAMNOGALACTURONAN HYDROLASE (EUROFUNG)"/>
    <property type="match status" value="1"/>
</dbReference>
<dbReference type="RefSeq" id="WP_378098986.1">
    <property type="nucleotide sequence ID" value="NZ_JBHSEP010000014.1"/>
</dbReference>
<evidence type="ECO:0000256" key="1">
    <source>
        <dbReference type="ARBA" id="ARBA00022801"/>
    </source>
</evidence>
<dbReference type="Gene3D" id="1.50.10.10">
    <property type="match status" value="1"/>
</dbReference>
<reference evidence="3" key="1">
    <citation type="journal article" date="2019" name="Int. J. Syst. Evol. Microbiol.">
        <title>The Global Catalogue of Microorganisms (GCM) 10K type strain sequencing project: providing services to taxonomists for standard genome sequencing and annotation.</title>
        <authorList>
            <consortium name="The Broad Institute Genomics Platform"/>
            <consortium name="The Broad Institute Genome Sequencing Center for Infectious Disease"/>
            <person name="Wu L."/>
            <person name="Ma J."/>
        </authorList>
    </citation>
    <scope>NUCLEOTIDE SEQUENCE [LARGE SCALE GENOMIC DNA]</scope>
    <source>
        <strain evidence="3">CCUG 49571</strain>
    </source>
</reference>
<dbReference type="SUPFAM" id="SSF48208">
    <property type="entry name" value="Six-hairpin glycosidases"/>
    <property type="match status" value="1"/>
</dbReference>
<evidence type="ECO:0000313" key="3">
    <source>
        <dbReference type="Proteomes" id="UP001596028"/>
    </source>
</evidence>
<organism evidence="2 3">
    <name type="scientific">Cohnella hongkongensis</name>
    <dbReference type="NCBI Taxonomy" id="178337"/>
    <lineage>
        <taxon>Bacteria</taxon>
        <taxon>Bacillati</taxon>
        <taxon>Bacillota</taxon>
        <taxon>Bacilli</taxon>
        <taxon>Bacillales</taxon>
        <taxon>Paenibacillaceae</taxon>
        <taxon>Cohnella</taxon>
    </lineage>
</organism>
<protein>
    <submittedName>
        <fullName evidence="2">Glycoside hydrolase family 88 protein</fullName>
    </submittedName>
</protein>
<proteinExistence type="predicted"/>
<dbReference type="InterPro" id="IPR012341">
    <property type="entry name" value="6hp_glycosidase-like_sf"/>
</dbReference>
<dbReference type="GO" id="GO:0016787">
    <property type="term" value="F:hydrolase activity"/>
    <property type="evidence" value="ECO:0007669"/>
    <property type="project" value="UniProtKB-KW"/>
</dbReference>
<keyword evidence="1 2" id="KW-0378">Hydrolase</keyword>
<sequence>MPQLRFDEDQVRDAIDRIVRRTFRMDFPWDWPAGVAFYGVSCAYEATAEPLYLQWLQQWMDDRLADGLPRLSVNGVSLGHSLLGLYEATGEQRYADTAIVLAEYLQHEAVRFADGIFQHTVHDTANVFPKQAWVDTLMMAGLYLLRIGRLLGRDDWLADGLRQFHGHERLLQDPITHLYYHGWDDIGQNHMSAVYWARGNAWAALTMARALEHVDVSEPSYMMIEDSLRDQLSALVRLQSDEGLWHTVLDDPDTYVETSGSAGIAAALLSKGDLYNKQLNRAIPELLKQVLADGSVMNVSAGTAVMNDVSGYKATARKRVQGWGQGLALVFFSDLLKTARPRESQEPAPD</sequence>
<dbReference type="Pfam" id="PF07470">
    <property type="entry name" value="Glyco_hydro_88"/>
    <property type="match status" value="1"/>
</dbReference>
<gene>
    <name evidence="2" type="ORF">ACFO3S_17990</name>
</gene>
<evidence type="ECO:0000313" key="2">
    <source>
        <dbReference type="EMBL" id="MFC4600143.1"/>
    </source>
</evidence>